<feature type="transmembrane region" description="Helical" evidence="4">
    <location>
        <begin position="6"/>
        <end position="23"/>
    </location>
</feature>
<name>A0A517Y679_9BACT</name>
<comment type="pathway">
    <text evidence="1">Cofactor biosynthesis; thiamine diphosphate biosynthesis.</text>
</comment>
<dbReference type="EMBL" id="CP036274">
    <property type="protein sequence ID" value="QDU25735.1"/>
    <property type="molecule type" value="Genomic_DNA"/>
</dbReference>
<dbReference type="PANTHER" id="PTHR13847">
    <property type="entry name" value="SARCOSINE DEHYDROGENASE-RELATED"/>
    <property type="match status" value="1"/>
</dbReference>
<dbReference type="SUPFAM" id="SSF51905">
    <property type="entry name" value="FAD/NAD(P)-binding domain"/>
    <property type="match status" value="1"/>
</dbReference>
<evidence type="ECO:0000313" key="6">
    <source>
        <dbReference type="EMBL" id="QDU25735.1"/>
    </source>
</evidence>
<dbReference type="Pfam" id="PF01266">
    <property type="entry name" value="DAO"/>
    <property type="match status" value="1"/>
</dbReference>
<proteinExistence type="predicted"/>
<organism evidence="6 7">
    <name type="scientific">Anatilimnocola aggregata</name>
    <dbReference type="NCBI Taxonomy" id="2528021"/>
    <lineage>
        <taxon>Bacteria</taxon>
        <taxon>Pseudomonadati</taxon>
        <taxon>Planctomycetota</taxon>
        <taxon>Planctomycetia</taxon>
        <taxon>Pirellulales</taxon>
        <taxon>Pirellulaceae</taxon>
        <taxon>Anatilimnocola</taxon>
    </lineage>
</organism>
<keyword evidence="4" id="KW-1133">Transmembrane helix</keyword>
<dbReference type="PANTHER" id="PTHR13847:SF289">
    <property type="entry name" value="GLYCINE OXIDASE"/>
    <property type="match status" value="1"/>
</dbReference>
<dbReference type="NCBIfam" id="TIGR02352">
    <property type="entry name" value="thiamin_ThiO"/>
    <property type="match status" value="1"/>
</dbReference>
<evidence type="ECO:0000259" key="5">
    <source>
        <dbReference type="Pfam" id="PF01266"/>
    </source>
</evidence>
<dbReference type="GO" id="GO:0005737">
    <property type="term" value="C:cytoplasm"/>
    <property type="evidence" value="ECO:0007669"/>
    <property type="project" value="TreeGrafter"/>
</dbReference>
<gene>
    <name evidence="6" type="primary">hcnC</name>
    <name evidence="6" type="ORF">ETAA8_08050</name>
</gene>
<dbReference type="InterPro" id="IPR036188">
    <property type="entry name" value="FAD/NAD-bd_sf"/>
</dbReference>
<dbReference type="Proteomes" id="UP000315017">
    <property type="component" value="Chromosome"/>
</dbReference>
<evidence type="ECO:0000256" key="4">
    <source>
        <dbReference type="SAM" id="Phobius"/>
    </source>
</evidence>
<dbReference type="GO" id="GO:0050622">
    <property type="term" value="F:glycine dehydrogenase (cyanide-forming) activity"/>
    <property type="evidence" value="ECO:0007669"/>
    <property type="project" value="UniProtKB-EC"/>
</dbReference>
<dbReference type="AlphaFoldDB" id="A0A517Y679"/>
<dbReference type="GO" id="GO:0009229">
    <property type="term" value="P:thiamine diphosphate biosynthetic process"/>
    <property type="evidence" value="ECO:0007669"/>
    <property type="project" value="UniProtKB-UniPathway"/>
</dbReference>
<dbReference type="InterPro" id="IPR006076">
    <property type="entry name" value="FAD-dep_OxRdtase"/>
</dbReference>
<keyword evidence="7" id="KW-1185">Reference proteome</keyword>
<sequence length="372" mass="40184">MKTDCLIVGGGVIGLSLAWQLALRGRKVRIIDRQAPAREASWAGAGILPPASRTALAHPLDQLRGWSYELHAEWAITLRQQTGIDTGYRQCGGLYVARAAGEAAALSAWAATQREEEVTVTQLSLDELARLEPELAKSNPPALPIRTAWLLPAECQLRNPHYLQALLKVCEQQGVEIVADCEVQDFVIENSRLQAIVTSQGSISAEQVCVTSGAWTGQLLQKLGLKIGVVPIRGQMVLFRCAHSPLRTIVNEGPRYLVPRNDGRLLVGSTEEEAGFDKRTTPEAIAELISLARTWLPSLANAEVEQTWAGLRPASFDGFPYLGAIPGVANAFVAAGHYRSGLYLSPGTAIVMAQLMCKEACSINLSPFSVGR</sequence>
<evidence type="ECO:0000313" key="7">
    <source>
        <dbReference type="Proteomes" id="UP000315017"/>
    </source>
</evidence>
<keyword evidence="4" id="KW-0472">Membrane</keyword>
<dbReference type="KEGG" id="aagg:ETAA8_08050"/>
<protein>
    <submittedName>
        <fullName evidence="6">Hydrogen cyanide synthase subunit HcnC</fullName>
        <ecNumber evidence="6">1.4.99.5</ecNumber>
    </submittedName>
</protein>
<dbReference type="Gene3D" id="3.50.50.60">
    <property type="entry name" value="FAD/NAD(P)-binding domain"/>
    <property type="match status" value="1"/>
</dbReference>
<keyword evidence="3 6" id="KW-0560">Oxidoreductase</keyword>
<dbReference type="SUPFAM" id="SSF54373">
    <property type="entry name" value="FAD-linked reductases, C-terminal domain"/>
    <property type="match status" value="1"/>
</dbReference>
<evidence type="ECO:0000256" key="3">
    <source>
        <dbReference type="ARBA" id="ARBA00023002"/>
    </source>
</evidence>
<dbReference type="UniPathway" id="UPA00060"/>
<dbReference type="OrthoDB" id="9794226at2"/>
<dbReference type="GO" id="GO:0050660">
    <property type="term" value="F:flavin adenine dinucleotide binding"/>
    <property type="evidence" value="ECO:0007669"/>
    <property type="project" value="InterPro"/>
</dbReference>
<dbReference type="EC" id="1.4.99.5" evidence="6"/>
<evidence type="ECO:0000256" key="1">
    <source>
        <dbReference type="ARBA" id="ARBA00004948"/>
    </source>
</evidence>
<accession>A0A517Y679</accession>
<dbReference type="RefSeq" id="WP_145085178.1">
    <property type="nucleotide sequence ID" value="NZ_CP036274.1"/>
</dbReference>
<feature type="domain" description="FAD dependent oxidoreductase" evidence="5">
    <location>
        <begin position="4"/>
        <end position="355"/>
    </location>
</feature>
<keyword evidence="2" id="KW-0784">Thiamine biosynthesis</keyword>
<dbReference type="Gene3D" id="3.30.9.10">
    <property type="entry name" value="D-Amino Acid Oxidase, subunit A, domain 2"/>
    <property type="match status" value="1"/>
</dbReference>
<dbReference type="InterPro" id="IPR012727">
    <property type="entry name" value="Gly_oxidase_ThiO"/>
</dbReference>
<reference evidence="6 7" key="1">
    <citation type="submission" date="2019-02" db="EMBL/GenBank/DDBJ databases">
        <title>Deep-cultivation of Planctomycetes and their phenomic and genomic characterization uncovers novel biology.</title>
        <authorList>
            <person name="Wiegand S."/>
            <person name="Jogler M."/>
            <person name="Boedeker C."/>
            <person name="Pinto D."/>
            <person name="Vollmers J."/>
            <person name="Rivas-Marin E."/>
            <person name="Kohn T."/>
            <person name="Peeters S.H."/>
            <person name="Heuer A."/>
            <person name="Rast P."/>
            <person name="Oberbeckmann S."/>
            <person name="Bunk B."/>
            <person name="Jeske O."/>
            <person name="Meyerdierks A."/>
            <person name="Storesund J.E."/>
            <person name="Kallscheuer N."/>
            <person name="Luecker S."/>
            <person name="Lage O.M."/>
            <person name="Pohl T."/>
            <person name="Merkel B.J."/>
            <person name="Hornburger P."/>
            <person name="Mueller R.-W."/>
            <person name="Bruemmer F."/>
            <person name="Labrenz M."/>
            <person name="Spormann A.M."/>
            <person name="Op den Camp H."/>
            <person name="Overmann J."/>
            <person name="Amann R."/>
            <person name="Jetten M.S.M."/>
            <person name="Mascher T."/>
            <person name="Medema M.H."/>
            <person name="Devos D.P."/>
            <person name="Kaster A.-K."/>
            <person name="Ovreas L."/>
            <person name="Rohde M."/>
            <person name="Galperin M.Y."/>
            <person name="Jogler C."/>
        </authorList>
    </citation>
    <scope>NUCLEOTIDE SEQUENCE [LARGE SCALE GENOMIC DNA]</scope>
    <source>
        <strain evidence="6 7">ETA_A8</strain>
    </source>
</reference>
<evidence type="ECO:0000256" key="2">
    <source>
        <dbReference type="ARBA" id="ARBA00022977"/>
    </source>
</evidence>
<keyword evidence="4" id="KW-0812">Transmembrane</keyword>
<dbReference type="GO" id="GO:0009228">
    <property type="term" value="P:thiamine biosynthetic process"/>
    <property type="evidence" value="ECO:0007669"/>
    <property type="project" value="UniProtKB-KW"/>
</dbReference>